<dbReference type="GO" id="GO:0045892">
    <property type="term" value="P:negative regulation of DNA-templated transcription"/>
    <property type="evidence" value="ECO:0007669"/>
    <property type="project" value="TreeGrafter"/>
</dbReference>
<keyword evidence="1" id="KW-0805">Transcription regulation</keyword>
<evidence type="ECO:0000313" key="6">
    <source>
        <dbReference type="Proteomes" id="UP000557772"/>
    </source>
</evidence>
<dbReference type="GO" id="GO:0003700">
    <property type="term" value="F:DNA-binding transcription factor activity"/>
    <property type="evidence" value="ECO:0007669"/>
    <property type="project" value="InterPro"/>
</dbReference>
<dbReference type="CDD" id="cd07377">
    <property type="entry name" value="WHTH_GntR"/>
    <property type="match status" value="1"/>
</dbReference>
<keyword evidence="2" id="KW-0238">DNA-binding</keyword>
<dbReference type="Pfam" id="PF00392">
    <property type="entry name" value="GntR"/>
    <property type="match status" value="1"/>
</dbReference>
<proteinExistence type="predicted"/>
<feature type="domain" description="HTH gntR-type" evidence="4">
    <location>
        <begin position="10"/>
        <end position="76"/>
    </location>
</feature>
<dbReference type="InterPro" id="IPR000524">
    <property type="entry name" value="Tscrpt_reg_HTH_GntR"/>
</dbReference>
<dbReference type="SMART" id="SM00866">
    <property type="entry name" value="UTRA"/>
    <property type="match status" value="1"/>
</dbReference>
<keyword evidence="3" id="KW-0804">Transcription</keyword>
<gene>
    <name evidence="5" type="ORF">HJ588_18865</name>
</gene>
<dbReference type="PROSITE" id="PS50949">
    <property type="entry name" value="HTH_GNTR"/>
    <property type="match status" value="1"/>
</dbReference>
<dbReference type="Pfam" id="PF07702">
    <property type="entry name" value="UTRA"/>
    <property type="match status" value="1"/>
</dbReference>
<evidence type="ECO:0000313" key="5">
    <source>
        <dbReference type="EMBL" id="NNG41324.1"/>
    </source>
</evidence>
<dbReference type="Proteomes" id="UP000557772">
    <property type="component" value="Unassembled WGS sequence"/>
</dbReference>
<dbReference type="SMART" id="SM00345">
    <property type="entry name" value="HTH_GNTR"/>
    <property type="match status" value="1"/>
</dbReference>
<dbReference type="EMBL" id="JABENB010000004">
    <property type="protein sequence ID" value="NNG41324.1"/>
    <property type="molecule type" value="Genomic_DNA"/>
</dbReference>
<organism evidence="5 6">
    <name type="scientific">Flexivirga aerilata</name>
    <dbReference type="NCBI Taxonomy" id="1656889"/>
    <lineage>
        <taxon>Bacteria</taxon>
        <taxon>Bacillati</taxon>
        <taxon>Actinomycetota</taxon>
        <taxon>Actinomycetes</taxon>
        <taxon>Micrococcales</taxon>
        <taxon>Dermacoccaceae</taxon>
        <taxon>Flexivirga</taxon>
    </lineage>
</organism>
<dbReference type="PANTHER" id="PTHR44846">
    <property type="entry name" value="MANNOSYL-D-GLYCERATE TRANSPORT/METABOLISM SYSTEM REPRESSOR MNGR-RELATED"/>
    <property type="match status" value="1"/>
</dbReference>
<dbReference type="GO" id="GO:0003677">
    <property type="term" value="F:DNA binding"/>
    <property type="evidence" value="ECO:0007669"/>
    <property type="project" value="UniProtKB-KW"/>
</dbReference>
<evidence type="ECO:0000256" key="3">
    <source>
        <dbReference type="ARBA" id="ARBA00023163"/>
    </source>
</evidence>
<dbReference type="InterPro" id="IPR050679">
    <property type="entry name" value="Bact_HTH_transcr_reg"/>
</dbReference>
<dbReference type="InterPro" id="IPR036388">
    <property type="entry name" value="WH-like_DNA-bd_sf"/>
</dbReference>
<comment type="caution">
    <text evidence="5">The sequence shown here is derived from an EMBL/GenBank/DDBJ whole genome shotgun (WGS) entry which is preliminary data.</text>
</comment>
<dbReference type="SUPFAM" id="SSF46785">
    <property type="entry name" value="Winged helix' DNA-binding domain"/>
    <property type="match status" value="1"/>
</dbReference>
<dbReference type="AlphaFoldDB" id="A0A849AKH1"/>
<name>A0A849AKH1_9MICO</name>
<dbReference type="Gene3D" id="3.40.1410.10">
    <property type="entry name" value="Chorismate lyase-like"/>
    <property type="match status" value="1"/>
</dbReference>
<dbReference type="PANTHER" id="PTHR44846:SF1">
    <property type="entry name" value="MANNOSYL-D-GLYCERATE TRANSPORT_METABOLISM SYSTEM REPRESSOR MNGR-RELATED"/>
    <property type="match status" value="1"/>
</dbReference>
<evidence type="ECO:0000259" key="4">
    <source>
        <dbReference type="PROSITE" id="PS50949"/>
    </source>
</evidence>
<protein>
    <submittedName>
        <fullName evidence="5">GntR family transcriptional regulator</fullName>
    </submittedName>
</protein>
<dbReference type="InterPro" id="IPR036390">
    <property type="entry name" value="WH_DNA-bd_sf"/>
</dbReference>
<reference evidence="5 6" key="1">
    <citation type="submission" date="2020-05" db="EMBL/GenBank/DDBJ databases">
        <title>Flexivirga sp. ID2601S isolated from air conditioner.</title>
        <authorList>
            <person name="Kim D.H."/>
        </authorList>
    </citation>
    <scope>NUCLEOTIDE SEQUENCE [LARGE SCALE GENOMIC DNA]</scope>
    <source>
        <strain evidence="5 6">ID2601S</strain>
    </source>
</reference>
<dbReference type="SUPFAM" id="SSF64288">
    <property type="entry name" value="Chorismate lyase-like"/>
    <property type="match status" value="1"/>
</dbReference>
<dbReference type="PRINTS" id="PR00035">
    <property type="entry name" value="HTHGNTR"/>
</dbReference>
<evidence type="ECO:0000256" key="1">
    <source>
        <dbReference type="ARBA" id="ARBA00023015"/>
    </source>
</evidence>
<accession>A0A849AKH1</accession>
<sequence>MPAIDRSGRAPLWRQIREDLSQRIAEGEFTGAFPAESELQQHYGVSRQTVRQALRQLREDGIVTAERGRSPHLATPTEIEQPVGALYSLFESVRAAGISQHSVVRALAITTDAHIADRLGLDLDSSLLHLARLRLAGDEPLALDDVWLPADVARPLLHVDWHNTSLYDELDHRCGIRLTSGQEQLRAAVPAAHVRELLHIPPSEAVFCIDRLGISHNQPTEWRQTIVRADRFSMMADFDARTGYRIAVHRSTEA</sequence>
<evidence type="ECO:0000256" key="2">
    <source>
        <dbReference type="ARBA" id="ARBA00023125"/>
    </source>
</evidence>
<dbReference type="InterPro" id="IPR011663">
    <property type="entry name" value="UTRA"/>
</dbReference>
<dbReference type="Gene3D" id="1.10.10.10">
    <property type="entry name" value="Winged helix-like DNA-binding domain superfamily/Winged helix DNA-binding domain"/>
    <property type="match status" value="1"/>
</dbReference>
<dbReference type="InterPro" id="IPR028978">
    <property type="entry name" value="Chorismate_lyase_/UTRA_dom_sf"/>
</dbReference>
<keyword evidence="6" id="KW-1185">Reference proteome</keyword>